<dbReference type="PANTHER" id="PTHR10194:SF60">
    <property type="entry name" value="RAS GTPASE-ACTIVATING PROTEIN RASKOL"/>
    <property type="match status" value="1"/>
</dbReference>
<name>A0A9Q0LSM7_ANAIG</name>
<dbReference type="SMART" id="SM00323">
    <property type="entry name" value="RasGAP"/>
    <property type="match status" value="1"/>
</dbReference>
<dbReference type="PANTHER" id="PTHR10194">
    <property type="entry name" value="RAS GTPASE-ACTIVATING PROTEINS"/>
    <property type="match status" value="1"/>
</dbReference>
<evidence type="ECO:0000313" key="4">
    <source>
        <dbReference type="EMBL" id="KAJ5078247.1"/>
    </source>
</evidence>
<dbReference type="Gene3D" id="1.10.506.10">
    <property type="entry name" value="GTPase Activation - p120gap, domain 1"/>
    <property type="match status" value="1"/>
</dbReference>
<dbReference type="InterPro" id="IPR001936">
    <property type="entry name" value="RasGAP_dom"/>
</dbReference>
<dbReference type="SUPFAM" id="SSF47576">
    <property type="entry name" value="Calponin-homology domain, CH-domain"/>
    <property type="match status" value="1"/>
</dbReference>
<dbReference type="InterPro" id="IPR001849">
    <property type="entry name" value="PH_domain"/>
</dbReference>
<comment type="caution">
    <text evidence="4">The sequence shown here is derived from an EMBL/GenBank/DDBJ whole genome shotgun (WGS) entry which is preliminary data.</text>
</comment>
<dbReference type="InterPro" id="IPR011993">
    <property type="entry name" value="PH-like_dom_sf"/>
</dbReference>
<dbReference type="GO" id="GO:0005096">
    <property type="term" value="F:GTPase activator activity"/>
    <property type="evidence" value="ECO:0007669"/>
    <property type="project" value="UniProtKB-KW"/>
</dbReference>
<dbReference type="SMART" id="SM00033">
    <property type="entry name" value="CH"/>
    <property type="match status" value="1"/>
</dbReference>
<dbReference type="InterPro" id="IPR039360">
    <property type="entry name" value="Ras_GTPase"/>
</dbReference>
<keyword evidence="1" id="KW-0343">GTPase activation</keyword>
<dbReference type="EMBL" id="JAPDFW010000054">
    <property type="protein sequence ID" value="KAJ5078247.1"/>
    <property type="molecule type" value="Genomic_DNA"/>
</dbReference>
<dbReference type="InterPro" id="IPR008936">
    <property type="entry name" value="Rho_GTPase_activation_prot"/>
</dbReference>
<evidence type="ECO:0000313" key="5">
    <source>
        <dbReference type="Proteomes" id="UP001149090"/>
    </source>
</evidence>
<keyword evidence="5" id="KW-1185">Reference proteome</keyword>
<proteinExistence type="predicted"/>
<organism evidence="4 5">
    <name type="scientific">Anaeramoeba ignava</name>
    <name type="common">Anaerobic marine amoeba</name>
    <dbReference type="NCBI Taxonomy" id="1746090"/>
    <lineage>
        <taxon>Eukaryota</taxon>
        <taxon>Metamonada</taxon>
        <taxon>Anaeramoebidae</taxon>
        <taxon>Anaeramoeba</taxon>
    </lineage>
</organism>
<dbReference type="InterPro" id="IPR036872">
    <property type="entry name" value="CH_dom_sf"/>
</dbReference>
<dbReference type="Pfam" id="PF00616">
    <property type="entry name" value="RasGAP"/>
    <property type="match status" value="1"/>
</dbReference>
<dbReference type="SUPFAM" id="SSF48350">
    <property type="entry name" value="GTPase activation domain, GAP"/>
    <property type="match status" value="1"/>
</dbReference>
<dbReference type="PROSITE" id="PS50018">
    <property type="entry name" value="RAS_GTPASE_ACTIV_2"/>
    <property type="match status" value="1"/>
</dbReference>
<dbReference type="Pfam" id="PF00307">
    <property type="entry name" value="CH"/>
    <property type="match status" value="1"/>
</dbReference>
<evidence type="ECO:0000259" key="3">
    <source>
        <dbReference type="PROSITE" id="PS50021"/>
    </source>
</evidence>
<evidence type="ECO:0000259" key="2">
    <source>
        <dbReference type="PROSITE" id="PS50018"/>
    </source>
</evidence>
<dbReference type="PROSITE" id="PS50021">
    <property type="entry name" value="CH"/>
    <property type="match status" value="1"/>
</dbReference>
<gene>
    <name evidence="4" type="ORF">M0811_05035</name>
</gene>
<dbReference type="Gene3D" id="2.30.29.30">
    <property type="entry name" value="Pleckstrin-homology domain (PH domain)/Phosphotyrosine-binding domain (PTB)"/>
    <property type="match status" value="1"/>
</dbReference>
<sequence length="1035" mass="120116">MSNFYNEMDFLFSRVLQHPITERLKKEEKEEISNLTAKEILKRWVNSNLENNLKISNFSSDFQDGTILLKLLSKIFPEEYLSPFWKITILSERLISLLQFLERNISYQNSLPNPLDILNGNETQITQLIAIIFLWKPYLSEFEITTGEDSDSSEIVLEFSEQEQEVENIDEIEFVHEEETLGFGKKEISKLLHFTNNNIKIIDQFKEYKNKTNSIISSAKQIANFLEISQKDSIQKLNNAALLSTQEISFRIQFVSNSIQKIIQSFHPKPLSKIFDENTLLKVTGSFNLGSLDCIINTKNVVIKFINEDGEFIDPNYEEQIFASIETLFNNIIYGFYLRNSIARNVLLSLFEKKLLDISIKEPKDPLLISILEKEFDHFVLSGLNFKLISEMMNQCFNQIGIEEQEFAAENVLKSRKYALGKTLRLIIKEKTSKEFLQTVEETLSKLREQTENDGLSEIQNEFQSDNEFQADDFKENSGDEKPKQKQKQTITNDLSLFRDSKEKAVPLIGDYFSINDIEFLIIALNPQNCQKFADKLSQSLFEFLEQFGLVLPFLKFLLSQEVLRSNDPNQIFVEKNFSVKILSMFSSLYGKKYLKDTLFSPINELCSSQLSFEIDQEIEANETNLEQNVVNTRKYYDKITDAIFISLKKIPPSFSHISSHIYREIHQKFSDESISLNAVNAFIIKNFFIPAILSPYKMNVVDVDLSEKACRGLEILGKIISNLFEGKLFESELKGLSIFNEDIEANLKNRKKFLETLSSQTNIEISELYKPYSNIYQLKHDEPITSTYVHTLFEPIIKTTKTNQAQIVSDCVSGIQSYLPKIANDFHSSDGIYRLNRHKESLSNFQQEITEILSNFSLLDNAVFDIEQALVQKFGARSKTSKQVRFTSDVVNEDKINQPQKAQNVEEKKPEKMSFNEQNEKRFELWEKMSQVKPKKESFMRMRSTNLKKRKRFVVMKRNMIALFDDKSADRQKPVDVILINSSISVTEVSKKFSKQMKFIILETIPKKNDIHFTCDGNEFQDWISLIKEAQKLL</sequence>
<reference evidence="4" key="1">
    <citation type="submission" date="2022-10" db="EMBL/GenBank/DDBJ databases">
        <title>Novel sulphate-reducing endosymbionts in the free-living metamonad Anaeramoeba.</title>
        <authorList>
            <person name="Jerlstrom-Hultqvist J."/>
            <person name="Cepicka I."/>
            <person name="Gallot-Lavallee L."/>
            <person name="Salas-Leiva D."/>
            <person name="Curtis B.A."/>
            <person name="Zahonova K."/>
            <person name="Pipaliya S."/>
            <person name="Dacks J."/>
            <person name="Roger A.J."/>
        </authorList>
    </citation>
    <scope>NUCLEOTIDE SEQUENCE</scope>
    <source>
        <strain evidence="4">BMAN</strain>
    </source>
</reference>
<dbReference type="InterPro" id="IPR001715">
    <property type="entry name" value="CH_dom"/>
</dbReference>
<dbReference type="CDD" id="cd04519">
    <property type="entry name" value="RasGAP"/>
    <property type="match status" value="1"/>
</dbReference>
<dbReference type="SUPFAM" id="SSF50729">
    <property type="entry name" value="PH domain-like"/>
    <property type="match status" value="1"/>
</dbReference>
<feature type="domain" description="Ras-GAP" evidence="2">
    <location>
        <begin position="533"/>
        <end position="726"/>
    </location>
</feature>
<dbReference type="AlphaFoldDB" id="A0A9Q0LSM7"/>
<dbReference type="SMART" id="SM00233">
    <property type="entry name" value="PH"/>
    <property type="match status" value="1"/>
</dbReference>
<protein>
    <submittedName>
        <fullName evidence="4">Ras gtpase-activating protein</fullName>
    </submittedName>
</protein>
<evidence type="ECO:0000256" key="1">
    <source>
        <dbReference type="ARBA" id="ARBA00022468"/>
    </source>
</evidence>
<feature type="domain" description="Calponin-homology (CH)" evidence="3">
    <location>
        <begin position="35"/>
        <end position="137"/>
    </location>
</feature>
<accession>A0A9Q0LSM7</accession>
<dbReference type="Proteomes" id="UP001149090">
    <property type="component" value="Unassembled WGS sequence"/>
</dbReference>
<dbReference type="Gene3D" id="1.10.418.10">
    <property type="entry name" value="Calponin-like domain"/>
    <property type="match status" value="1"/>
</dbReference>